<dbReference type="AlphaFoldDB" id="A0ABD1HYJ5"/>
<organism evidence="4 5">
    <name type="scientific">Salvia divinorum</name>
    <name type="common">Maria pastora</name>
    <name type="synonym">Diviner's sage</name>
    <dbReference type="NCBI Taxonomy" id="28513"/>
    <lineage>
        <taxon>Eukaryota</taxon>
        <taxon>Viridiplantae</taxon>
        <taxon>Streptophyta</taxon>
        <taxon>Embryophyta</taxon>
        <taxon>Tracheophyta</taxon>
        <taxon>Spermatophyta</taxon>
        <taxon>Magnoliopsida</taxon>
        <taxon>eudicotyledons</taxon>
        <taxon>Gunneridae</taxon>
        <taxon>Pentapetalae</taxon>
        <taxon>asterids</taxon>
        <taxon>lamiids</taxon>
        <taxon>Lamiales</taxon>
        <taxon>Lamiaceae</taxon>
        <taxon>Nepetoideae</taxon>
        <taxon>Mentheae</taxon>
        <taxon>Salviinae</taxon>
        <taxon>Salvia</taxon>
        <taxon>Salvia subgen. Calosphace</taxon>
    </lineage>
</organism>
<accession>A0ABD1HYJ5</accession>
<sequence length="85" mass="9494">MISAMKFILLFLSGIVLHLGITPVQALLHRFEVRRSSHTRLCTTKSMLTVNGRFPGPTIYARRGDLVTVDIINLSDQNITIPGME</sequence>
<comment type="caution">
    <text evidence="4">The sequence shown here is derived from an EMBL/GenBank/DDBJ whole genome shotgun (WGS) entry which is preliminary data.</text>
</comment>
<proteinExistence type="inferred from homology"/>
<protein>
    <submittedName>
        <fullName evidence="4">Laccase</fullName>
        <ecNumber evidence="4">1.10.3.2</ecNumber>
    </submittedName>
</protein>
<dbReference type="Proteomes" id="UP001567538">
    <property type="component" value="Unassembled WGS sequence"/>
</dbReference>
<evidence type="ECO:0000256" key="1">
    <source>
        <dbReference type="ARBA" id="ARBA00010609"/>
    </source>
</evidence>
<feature type="signal peptide" evidence="2">
    <location>
        <begin position="1"/>
        <end position="26"/>
    </location>
</feature>
<evidence type="ECO:0000256" key="2">
    <source>
        <dbReference type="SAM" id="SignalP"/>
    </source>
</evidence>
<keyword evidence="4" id="KW-0560">Oxidoreductase</keyword>
<keyword evidence="2" id="KW-0732">Signal</keyword>
<dbReference type="GO" id="GO:0052716">
    <property type="term" value="F:hydroquinone:oxygen oxidoreductase activity"/>
    <property type="evidence" value="ECO:0007669"/>
    <property type="project" value="UniProtKB-EC"/>
</dbReference>
<dbReference type="EMBL" id="JBEAFC010000003">
    <property type="protein sequence ID" value="KAL1561555.1"/>
    <property type="molecule type" value="Genomic_DNA"/>
</dbReference>
<reference evidence="4 5" key="1">
    <citation type="submission" date="2024-06" db="EMBL/GenBank/DDBJ databases">
        <title>A chromosome level genome sequence of Diviner's sage (Salvia divinorum).</title>
        <authorList>
            <person name="Ford S.A."/>
            <person name="Ro D.-K."/>
            <person name="Ness R.W."/>
            <person name="Phillips M.A."/>
        </authorList>
    </citation>
    <scope>NUCLEOTIDE SEQUENCE [LARGE SCALE GENOMIC DNA]</scope>
    <source>
        <strain evidence="4">SAF-2024a</strain>
        <tissue evidence="4">Leaf</tissue>
    </source>
</reference>
<dbReference type="InterPro" id="IPR008972">
    <property type="entry name" value="Cupredoxin"/>
</dbReference>
<feature type="domain" description="Plastocyanin-like" evidence="3">
    <location>
        <begin position="33"/>
        <end position="81"/>
    </location>
</feature>
<dbReference type="Pfam" id="PF07732">
    <property type="entry name" value="Cu-oxidase_3"/>
    <property type="match status" value="1"/>
</dbReference>
<evidence type="ECO:0000259" key="3">
    <source>
        <dbReference type="Pfam" id="PF07732"/>
    </source>
</evidence>
<keyword evidence="5" id="KW-1185">Reference proteome</keyword>
<gene>
    <name evidence="4" type="ORF">AAHA92_04246</name>
</gene>
<feature type="chain" id="PRO_5044793855" evidence="2">
    <location>
        <begin position="27"/>
        <end position="85"/>
    </location>
</feature>
<dbReference type="EC" id="1.10.3.2" evidence="4"/>
<name>A0ABD1HYJ5_SALDI</name>
<comment type="similarity">
    <text evidence="1">Belongs to the multicopper oxidase family.</text>
</comment>
<dbReference type="InterPro" id="IPR011707">
    <property type="entry name" value="Cu-oxidase-like_N"/>
</dbReference>
<dbReference type="SUPFAM" id="SSF49503">
    <property type="entry name" value="Cupredoxins"/>
    <property type="match status" value="1"/>
</dbReference>
<evidence type="ECO:0000313" key="4">
    <source>
        <dbReference type="EMBL" id="KAL1561555.1"/>
    </source>
</evidence>
<dbReference type="Gene3D" id="2.60.40.420">
    <property type="entry name" value="Cupredoxins - blue copper proteins"/>
    <property type="match status" value="1"/>
</dbReference>
<evidence type="ECO:0000313" key="5">
    <source>
        <dbReference type="Proteomes" id="UP001567538"/>
    </source>
</evidence>